<dbReference type="HOGENOM" id="CLU_074099_0_0_7"/>
<sequence length="233" mass="26430">MPERFAVYFAPVRESDLGRFGSQWVGRCARTGLPVEQPALPGLSRDQLRELTSAPRHYGFHATLVPPFALRESCSADNFLTRVHAVAGELHPFDLPLLTIREIGNFIALVPARQEAVAALAETCLRALGAFREPPSLAELERQRSRGLTPTQERLLADWGYPYVLGEYLFHLTLTGPVRDKARRKTLLRRLAEFTEPLRKAAHPVRDICVFHQEFTEAPFFLTHRVPLGRDRR</sequence>
<dbReference type="RefSeq" id="WP_013514106.1">
    <property type="nucleotide sequence ID" value="NC_014844.1"/>
</dbReference>
<dbReference type="OrthoDB" id="4954742at2"/>
<keyword evidence="2" id="KW-1185">Reference proteome</keyword>
<accession>E6VTJ8</accession>
<dbReference type="Pfam" id="PF06299">
    <property type="entry name" value="DUF1045"/>
    <property type="match status" value="1"/>
</dbReference>
<dbReference type="STRING" id="643562.Daes_1160"/>
<evidence type="ECO:0008006" key="3">
    <source>
        <dbReference type="Google" id="ProtNLM"/>
    </source>
</evidence>
<proteinExistence type="predicted"/>
<dbReference type="AlphaFoldDB" id="E6VTJ8"/>
<evidence type="ECO:0000313" key="2">
    <source>
        <dbReference type="Proteomes" id="UP000002191"/>
    </source>
</evidence>
<dbReference type="Gene3D" id="3.90.1140.10">
    <property type="entry name" value="Cyclic phosphodiesterase"/>
    <property type="match status" value="1"/>
</dbReference>
<dbReference type="Proteomes" id="UP000002191">
    <property type="component" value="Chromosome"/>
</dbReference>
<name>E6VTJ8_PSEA9</name>
<organism evidence="1 2">
    <name type="scientific">Pseudodesulfovibrio aespoeensis (strain ATCC 700646 / DSM 10631 / Aspo-2)</name>
    <name type="common">Desulfovibrio aespoeensis</name>
    <dbReference type="NCBI Taxonomy" id="643562"/>
    <lineage>
        <taxon>Bacteria</taxon>
        <taxon>Pseudomonadati</taxon>
        <taxon>Thermodesulfobacteriota</taxon>
        <taxon>Desulfovibrionia</taxon>
        <taxon>Desulfovibrionales</taxon>
        <taxon>Desulfovibrionaceae</taxon>
    </lineage>
</organism>
<dbReference type="KEGG" id="das:Daes_1160"/>
<dbReference type="EMBL" id="CP002431">
    <property type="protein sequence ID" value="ADU62175.1"/>
    <property type="molecule type" value="Genomic_DNA"/>
</dbReference>
<gene>
    <name evidence="1" type="ordered locus">Daes_1160</name>
</gene>
<dbReference type="eggNOG" id="COG3709">
    <property type="taxonomic scope" value="Bacteria"/>
</dbReference>
<dbReference type="PIRSF" id="PIRSF033328">
    <property type="entry name" value="Phest_Mll4975"/>
    <property type="match status" value="1"/>
</dbReference>
<reference evidence="1 2" key="2">
    <citation type="journal article" date="2014" name="Genome Announc.">
        <title>Complete Genome Sequence of the Subsurface, Mesophilic Sulfate-Reducing Bacterium Desulfovibrio aespoeensis Aspo-2.</title>
        <authorList>
            <person name="Pedersen K."/>
            <person name="Bengtsson A."/>
            <person name="Edlund J."/>
            <person name="Rabe L."/>
            <person name="Hazen T."/>
            <person name="Chakraborty R."/>
            <person name="Goodwin L."/>
            <person name="Shapiro N."/>
        </authorList>
    </citation>
    <scope>NUCLEOTIDE SEQUENCE [LARGE SCALE GENOMIC DNA]</scope>
    <source>
        <strain evidence="2">ATCC 700646 / DSM 10631 / Aspo-2</strain>
    </source>
</reference>
<reference evidence="2" key="1">
    <citation type="submission" date="2010-12" db="EMBL/GenBank/DDBJ databases">
        <title>Complete sequence of Desulfovibrio aespoeensis Aspo-2.</title>
        <authorList>
            <consortium name="US DOE Joint Genome Institute"/>
            <person name="Lucas S."/>
            <person name="Copeland A."/>
            <person name="Lapidus A."/>
            <person name="Cheng J.-F."/>
            <person name="Goodwin L."/>
            <person name="Pitluck S."/>
            <person name="Chertkov O."/>
            <person name="Misra M."/>
            <person name="Detter J.C."/>
            <person name="Han C."/>
            <person name="Tapia R."/>
            <person name="Land M."/>
            <person name="Hauser L."/>
            <person name="Kyrpides N."/>
            <person name="Ivanova N."/>
            <person name="Ovchinnikova G."/>
            <person name="Pedersen K."/>
            <person name="Jagevall S."/>
            <person name="Hazen T."/>
            <person name="Woyke T."/>
        </authorList>
    </citation>
    <scope>NUCLEOTIDE SEQUENCE [LARGE SCALE GENOMIC DNA]</scope>
    <source>
        <strain evidence="2">ATCC 700646 / DSM 10631 / Aspo-2</strain>
    </source>
</reference>
<dbReference type="InterPro" id="IPR009389">
    <property type="entry name" value="DUF1045"/>
</dbReference>
<protein>
    <recommendedName>
        <fullName evidence="3">Phosphonate metabolism protein</fullName>
    </recommendedName>
</protein>
<evidence type="ECO:0000313" key="1">
    <source>
        <dbReference type="EMBL" id="ADU62175.1"/>
    </source>
</evidence>